<dbReference type="GO" id="GO:0008270">
    <property type="term" value="F:zinc ion binding"/>
    <property type="evidence" value="ECO:0007669"/>
    <property type="project" value="UniProtKB-KW"/>
</dbReference>
<feature type="compositionally biased region" description="Low complexity" evidence="16">
    <location>
        <begin position="176"/>
        <end position="189"/>
    </location>
</feature>
<evidence type="ECO:0000256" key="15">
    <source>
        <dbReference type="PROSITE-ProRule" id="PRU00146"/>
    </source>
</evidence>
<dbReference type="InterPro" id="IPR036388">
    <property type="entry name" value="WH-like_DNA-bd_sf"/>
</dbReference>
<feature type="domain" description="H15" evidence="18">
    <location>
        <begin position="98"/>
        <end position="170"/>
    </location>
</feature>
<protein>
    <submittedName>
        <fullName evidence="20">Uncharacterized protein</fullName>
    </submittedName>
</protein>
<evidence type="ECO:0000256" key="5">
    <source>
        <dbReference type="ARBA" id="ARBA00022723"/>
    </source>
</evidence>
<evidence type="ECO:0000259" key="18">
    <source>
        <dbReference type="PROSITE" id="PS51504"/>
    </source>
</evidence>
<evidence type="ECO:0000259" key="19">
    <source>
        <dbReference type="PROSITE" id="PS52014"/>
    </source>
</evidence>
<dbReference type="SUPFAM" id="SSF57903">
    <property type="entry name" value="FYVE/PHD zinc finger"/>
    <property type="match status" value="2"/>
</dbReference>
<keyword evidence="5" id="KW-0479">Metal-binding</keyword>
<dbReference type="InterPro" id="IPR048589">
    <property type="entry name" value="SAMD1-like_WH"/>
</dbReference>
<dbReference type="InterPro" id="IPR036390">
    <property type="entry name" value="WH_DNA-bd_sf"/>
</dbReference>
<dbReference type="InterPro" id="IPR013083">
    <property type="entry name" value="Znf_RING/FYVE/PHD"/>
</dbReference>
<dbReference type="STRING" id="37653.A0A0L8GHM2"/>
<keyword evidence="9" id="KW-0832">Ubl conjugation</keyword>
<evidence type="ECO:0000256" key="4">
    <source>
        <dbReference type="ARBA" id="ARBA00022553"/>
    </source>
</evidence>
<dbReference type="PROSITE" id="PS50016">
    <property type="entry name" value="ZF_PHD_2"/>
    <property type="match status" value="2"/>
</dbReference>
<evidence type="ECO:0000256" key="9">
    <source>
        <dbReference type="ARBA" id="ARBA00022843"/>
    </source>
</evidence>
<evidence type="ECO:0000256" key="16">
    <source>
        <dbReference type="SAM" id="MobiDB-lite"/>
    </source>
</evidence>
<keyword evidence="12" id="KW-0010">Activator</keyword>
<dbReference type="SMART" id="SM00249">
    <property type="entry name" value="PHD"/>
    <property type="match status" value="2"/>
</dbReference>
<keyword evidence="2" id="KW-0678">Repressor</keyword>
<dbReference type="GO" id="GO:0005634">
    <property type="term" value="C:nucleus"/>
    <property type="evidence" value="ECO:0007669"/>
    <property type="project" value="UniProtKB-SubCell"/>
</dbReference>
<dbReference type="CDD" id="cd15527">
    <property type="entry name" value="PHD2_KAT6A_6B"/>
    <property type="match status" value="1"/>
</dbReference>
<evidence type="ECO:0000256" key="3">
    <source>
        <dbReference type="ARBA" id="ARBA00022499"/>
    </source>
</evidence>
<feature type="domain" description="PHD-type" evidence="17">
    <location>
        <begin position="277"/>
        <end position="326"/>
    </location>
</feature>
<keyword evidence="8" id="KW-0862">Zinc</keyword>
<dbReference type="Gene3D" id="3.30.40.10">
    <property type="entry name" value="Zinc/RING finger domain, C3HC4 (zinc finger)"/>
    <property type="match status" value="1"/>
</dbReference>
<dbReference type="InterPro" id="IPR019787">
    <property type="entry name" value="Znf_PHD-finger"/>
</dbReference>
<dbReference type="Pfam" id="PF00538">
    <property type="entry name" value="Linker_histone"/>
    <property type="match status" value="1"/>
</dbReference>
<dbReference type="PROSITE" id="PS51504">
    <property type="entry name" value="H15"/>
    <property type="match status" value="1"/>
</dbReference>
<keyword evidence="7 15" id="KW-0863">Zinc-finger</keyword>
<evidence type="ECO:0000256" key="12">
    <source>
        <dbReference type="ARBA" id="ARBA00023159"/>
    </source>
</evidence>
<dbReference type="SMART" id="SM00526">
    <property type="entry name" value="H15"/>
    <property type="match status" value="1"/>
</dbReference>
<evidence type="ECO:0000256" key="10">
    <source>
        <dbReference type="ARBA" id="ARBA00022853"/>
    </source>
</evidence>
<keyword evidence="10" id="KW-0156">Chromatin regulator</keyword>
<dbReference type="PANTHER" id="PTHR45888:SF4">
    <property type="entry name" value="PHD FINGER PROTEIN 10"/>
    <property type="match status" value="1"/>
</dbReference>
<keyword evidence="3" id="KW-1017">Isopeptide bond</keyword>
<reference evidence="20" key="1">
    <citation type="submission" date="2015-07" db="EMBL/GenBank/DDBJ databases">
        <title>MeaNS - Measles Nucleotide Surveillance Program.</title>
        <authorList>
            <person name="Tran T."/>
            <person name="Druce J."/>
        </authorList>
    </citation>
    <scope>NUCLEOTIDE SEQUENCE</scope>
    <source>
        <strain evidence="20">UCB-OBI-ISO-001</strain>
        <tissue evidence="20">Gonad</tissue>
    </source>
</reference>
<evidence type="ECO:0000256" key="7">
    <source>
        <dbReference type="ARBA" id="ARBA00022771"/>
    </source>
</evidence>
<dbReference type="FunFam" id="3.30.40.10:FF:000035">
    <property type="entry name" value="Histone acetyltransferase"/>
    <property type="match status" value="1"/>
</dbReference>
<keyword evidence="6" id="KW-0677">Repeat</keyword>
<evidence type="ECO:0000256" key="11">
    <source>
        <dbReference type="ARBA" id="ARBA00023015"/>
    </source>
</evidence>
<feature type="compositionally biased region" description="Polar residues" evidence="16">
    <location>
        <begin position="359"/>
        <end position="368"/>
    </location>
</feature>
<keyword evidence="13" id="KW-0804">Transcription</keyword>
<feature type="region of interest" description="Disordered" evidence="16">
    <location>
        <begin position="176"/>
        <end position="195"/>
    </location>
</feature>
<dbReference type="AlphaFoldDB" id="A0A0L8GHM2"/>
<evidence type="ECO:0000313" key="20">
    <source>
        <dbReference type="EMBL" id="KOF76453.1"/>
    </source>
</evidence>
<evidence type="ECO:0000259" key="17">
    <source>
        <dbReference type="PROSITE" id="PS50016"/>
    </source>
</evidence>
<feature type="domain" description="SAMD1-like winged helix (WH)" evidence="19">
    <location>
        <begin position="10"/>
        <end position="86"/>
    </location>
</feature>
<dbReference type="CDD" id="cd15618">
    <property type="entry name" value="PHD1_MOZ_MORF"/>
    <property type="match status" value="1"/>
</dbReference>
<dbReference type="GO" id="GO:0000786">
    <property type="term" value="C:nucleosome"/>
    <property type="evidence" value="ECO:0007669"/>
    <property type="project" value="InterPro"/>
</dbReference>
<accession>A0A0L8GHM2</accession>
<dbReference type="Pfam" id="PF00628">
    <property type="entry name" value="PHD"/>
    <property type="match status" value="2"/>
</dbReference>
<dbReference type="InterPro" id="IPR005818">
    <property type="entry name" value="Histone_H1/H5_H15"/>
</dbReference>
<dbReference type="SUPFAM" id="SSF46785">
    <property type="entry name" value="Winged helix' DNA-binding domain"/>
    <property type="match status" value="1"/>
</dbReference>
<evidence type="ECO:0000256" key="8">
    <source>
        <dbReference type="ARBA" id="ARBA00022833"/>
    </source>
</evidence>
<dbReference type="PROSITE" id="PS52014">
    <property type="entry name" value="SAMD1_WH"/>
    <property type="match status" value="1"/>
</dbReference>
<evidence type="ECO:0000256" key="14">
    <source>
        <dbReference type="ARBA" id="ARBA00023242"/>
    </source>
</evidence>
<evidence type="ECO:0000256" key="1">
    <source>
        <dbReference type="ARBA" id="ARBA00004123"/>
    </source>
</evidence>
<keyword evidence="4" id="KW-0597">Phosphoprotein</keyword>
<dbReference type="PANTHER" id="PTHR45888">
    <property type="entry name" value="HL01030P-RELATED"/>
    <property type="match status" value="1"/>
</dbReference>
<organism evidence="20">
    <name type="scientific">Octopus bimaculoides</name>
    <name type="common">California two-spotted octopus</name>
    <dbReference type="NCBI Taxonomy" id="37653"/>
    <lineage>
        <taxon>Eukaryota</taxon>
        <taxon>Metazoa</taxon>
        <taxon>Spiralia</taxon>
        <taxon>Lophotrochozoa</taxon>
        <taxon>Mollusca</taxon>
        <taxon>Cephalopoda</taxon>
        <taxon>Coleoidea</taxon>
        <taxon>Octopodiformes</taxon>
        <taxon>Octopoda</taxon>
        <taxon>Incirrata</taxon>
        <taxon>Octopodidae</taxon>
        <taxon>Octopus</taxon>
    </lineage>
</organism>
<evidence type="ECO:0000256" key="2">
    <source>
        <dbReference type="ARBA" id="ARBA00022491"/>
    </source>
</evidence>
<feature type="domain" description="PHD-type" evidence="17">
    <location>
        <begin position="221"/>
        <end position="280"/>
    </location>
</feature>
<name>A0A0L8GHM2_OCTBM</name>
<dbReference type="OrthoDB" id="787137at2759"/>
<gene>
    <name evidence="20" type="ORF">OCBIM_22033302mg</name>
</gene>
<dbReference type="EMBL" id="KQ421769">
    <property type="protein sequence ID" value="KOF76453.1"/>
    <property type="molecule type" value="Genomic_DNA"/>
</dbReference>
<dbReference type="GO" id="GO:0006334">
    <property type="term" value="P:nucleosome assembly"/>
    <property type="evidence" value="ECO:0007669"/>
    <property type="project" value="InterPro"/>
</dbReference>
<dbReference type="InterPro" id="IPR011011">
    <property type="entry name" value="Znf_FYVE_PHD"/>
</dbReference>
<proteinExistence type="predicted"/>
<evidence type="ECO:0000256" key="13">
    <source>
        <dbReference type="ARBA" id="ARBA00023163"/>
    </source>
</evidence>
<evidence type="ECO:0000256" key="6">
    <source>
        <dbReference type="ARBA" id="ARBA00022737"/>
    </source>
</evidence>
<keyword evidence="11" id="KW-0805">Transcription regulation</keyword>
<comment type="subcellular location">
    <subcellularLocation>
        <location evidence="1">Nucleus</location>
    </subcellularLocation>
</comment>
<dbReference type="Pfam" id="PF21524">
    <property type="entry name" value="SAMD1_WH"/>
    <property type="match status" value="1"/>
</dbReference>
<dbReference type="InterPro" id="IPR001965">
    <property type="entry name" value="Znf_PHD"/>
</dbReference>
<dbReference type="GO" id="GO:0003677">
    <property type="term" value="F:DNA binding"/>
    <property type="evidence" value="ECO:0007669"/>
    <property type="project" value="InterPro"/>
</dbReference>
<feature type="region of interest" description="Disordered" evidence="16">
    <location>
        <begin position="344"/>
        <end position="368"/>
    </location>
</feature>
<dbReference type="Gene3D" id="1.10.10.10">
    <property type="entry name" value="Winged helix-like DNA-binding domain superfamily/Winged helix DNA-binding domain"/>
    <property type="match status" value="1"/>
</dbReference>
<sequence>MVKERKESLQPGLANATYTKWILEAIRKIKQQKQRPSIDRICNAVRQSHKVSREVIEQHLELCVKEGSVLKVYNKGLCSYKDPERVAQLKSRTLKVGRGTELVKLIARSVKELGEIGGSSLHNIEKYICRSYNVELTEGVNLNQQLRLWLKKGVKTGQLVQDGRLVKVGYNSASVESDSVEGSSEGGSVTQSHFDDETSIRSETPLLTFPTRACKKRALPIPLCSFCLGTVEQNRDSIPEELISCADCGNSGHPSCLKFSADLTSKVKMLRWQCIECKICSFCGKSGKEDMLFCDSCDRGFHMECCDPPLHRAPKGAWICKICDPRSIKRGRRESDVVAKVTRNSPKPVRNGIDRVNLRPTTKNSSLR</sequence>
<keyword evidence="14" id="KW-0539">Nucleus</keyword>